<evidence type="ECO:0000313" key="5">
    <source>
        <dbReference type="EMBL" id="AXH12875.1"/>
    </source>
</evidence>
<dbReference type="InterPro" id="IPR000160">
    <property type="entry name" value="GGDEF_dom"/>
</dbReference>
<sequence>MKTQNPFLSRFFLIFISIFVSISLFLLLSGITKFEERFENKVLEVVTADIIGIIKNTSKSIEDNLKGSDNYIETIKKSTMTRINIENKLSVLLTENIKYAYLLYKDKNDVFRFLADGASGEYKAFLNQKFDVESSQWYDIYKTKEAILIKQPLLHQLSITYLEPILKDEKVELLLVIDFSIEKTKDVNEVITLVKDIIISINILVVIFILILIIQTLKYYTVKKTAYIDKLTNVYNRNYLQENEDKINLEDYVLAALDIDYFKKVNDTFGHNAGDLVLKEVSKTILESTRSKEDIIIRYGGEEFIILAKKIKGNEEKSLSVIERIHTNIQKKKFRTSIGETISISVSIGVNLYPNEARNFKNAFKIADEALYRAKEEGRNQIIIAKEKI</sequence>
<keyword evidence="3" id="KW-0472">Membrane</keyword>
<feature type="transmembrane region" description="Helical" evidence="3">
    <location>
        <begin position="12"/>
        <end position="31"/>
    </location>
</feature>
<comment type="catalytic activity">
    <reaction evidence="2">
        <text>2 GTP = 3',3'-c-di-GMP + 2 diphosphate</text>
        <dbReference type="Rhea" id="RHEA:24898"/>
        <dbReference type="ChEBI" id="CHEBI:33019"/>
        <dbReference type="ChEBI" id="CHEBI:37565"/>
        <dbReference type="ChEBI" id="CHEBI:58805"/>
        <dbReference type="EC" id="2.7.7.65"/>
    </reaction>
</comment>
<dbReference type="RefSeq" id="WP_114839691.1">
    <property type="nucleotide sequence ID" value="NZ_CP031217.1"/>
</dbReference>
<evidence type="ECO:0000313" key="7">
    <source>
        <dbReference type="Proteomes" id="UP000253850"/>
    </source>
</evidence>
<dbReference type="AlphaFoldDB" id="A0AAX2A518"/>
<accession>A0AAX2A518</accession>
<dbReference type="NCBIfam" id="TIGR00254">
    <property type="entry name" value="GGDEF"/>
    <property type="match status" value="1"/>
</dbReference>
<evidence type="ECO:0000313" key="6">
    <source>
        <dbReference type="EMBL" id="RXK09000.1"/>
    </source>
</evidence>
<protein>
    <recommendedName>
        <fullName evidence="1">diguanylate cyclase</fullName>
        <ecNumber evidence="1">2.7.7.65</ecNumber>
    </recommendedName>
</protein>
<feature type="transmembrane region" description="Helical" evidence="3">
    <location>
        <begin position="197"/>
        <end position="214"/>
    </location>
</feature>
<keyword evidence="8" id="KW-1185">Reference proteome</keyword>
<dbReference type="InterPro" id="IPR029787">
    <property type="entry name" value="Nucleotide_cyclase"/>
</dbReference>
<keyword evidence="3" id="KW-0812">Transmembrane</keyword>
<dbReference type="GO" id="GO:0005886">
    <property type="term" value="C:plasma membrane"/>
    <property type="evidence" value="ECO:0007669"/>
    <property type="project" value="TreeGrafter"/>
</dbReference>
<dbReference type="CDD" id="cd01949">
    <property type="entry name" value="GGDEF"/>
    <property type="match status" value="1"/>
</dbReference>
<dbReference type="SUPFAM" id="SSF55073">
    <property type="entry name" value="Nucleotide cyclase"/>
    <property type="match status" value="1"/>
</dbReference>
<name>A0AAX2A518_9BACT</name>
<dbReference type="PANTHER" id="PTHR45138:SF9">
    <property type="entry name" value="DIGUANYLATE CYCLASE DGCM-RELATED"/>
    <property type="match status" value="1"/>
</dbReference>
<keyword evidence="3" id="KW-1133">Transmembrane helix</keyword>
<dbReference type="InterPro" id="IPR043128">
    <property type="entry name" value="Rev_trsase/Diguanyl_cyclase"/>
</dbReference>
<dbReference type="GO" id="GO:0043709">
    <property type="term" value="P:cell adhesion involved in single-species biofilm formation"/>
    <property type="evidence" value="ECO:0007669"/>
    <property type="project" value="TreeGrafter"/>
</dbReference>
<dbReference type="InterPro" id="IPR050469">
    <property type="entry name" value="Diguanylate_Cyclase"/>
</dbReference>
<dbReference type="EMBL" id="PDKM01000008">
    <property type="protein sequence ID" value="RXK09000.1"/>
    <property type="molecule type" value="Genomic_DNA"/>
</dbReference>
<evidence type="ECO:0000256" key="2">
    <source>
        <dbReference type="ARBA" id="ARBA00034247"/>
    </source>
</evidence>
<dbReference type="GO" id="GO:0052621">
    <property type="term" value="F:diguanylate cyclase activity"/>
    <property type="evidence" value="ECO:0007669"/>
    <property type="project" value="UniProtKB-EC"/>
</dbReference>
<dbReference type="GO" id="GO:1902201">
    <property type="term" value="P:negative regulation of bacterial-type flagellum-dependent cell motility"/>
    <property type="evidence" value="ECO:0007669"/>
    <property type="project" value="TreeGrafter"/>
</dbReference>
<dbReference type="Pfam" id="PF00990">
    <property type="entry name" value="GGDEF"/>
    <property type="match status" value="1"/>
</dbReference>
<proteinExistence type="predicted"/>
<evidence type="ECO:0000256" key="3">
    <source>
        <dbReference type="SAM" id="Phobius"/>
    </source>
</evidence>
<dbReference type="PROSITE" id="PS50887">
    <property type="entry name" value="GGDEF"/>
    <property type="match status" value="1"/>
</dbReference>
<dbReference type="Proteomes" id="UP000253850">
    <property type="component" value="Chromosome"/>
</dbReference>
<evidence type="ECO:0000259" key="4">
    <source>
        <dbReference type="PROSITE" id="PS50887"/>
    </source>
</evidence>
<evidence type="ECO:0000256" key="1">
    <source>
        <dbReference type="ARBA" id="ARBA00012528"/>
    </source>
</evidence>
<dbReference type="PANTHER" id="PTHR45138">
    <property type="entry name" value="REGULATORY COMPONENTS OF SENSORY TRANSDUCTION SYSTEM"/>
    <property type="match status" value="1"/>
</dbReference>
<dbReference type="FunFam" id="3.30.70.270:FF:000001">
    <property type="entry name" value="Diguanylate cyclase domain protein"/>
    <property type="match status" value="1"/>
</dbReference>
<evidence type="ECO:0000313" key="8">
    <source>
        <dbReference type="Proteomes" id="UP000289193"/>
    </source>
</evidence>
<organism evidence="6 8">
    <name type="scientific">Halarcobacter bivalviorum</name>
    <dbReference type="NCBI Taxonomy" id="663364"/>
    <lineage>
        <taxon>Bacteria</taxon>
        <taxon>Pseudomonadati</taxon>
        <taxon>Campylobacterota</taxon>
        <taxon>Epsilonproteobacteria</taxon>
        <taxon>Campylobacterales</taxon>
        <taxon>Arcobacteraceae</taxon>
        <taxon>Halarcobacter</taxon>
    </lineage>
</organism>
<dbReference type="KEGG" id="hbv:ABIV_1887"/>
<dbReference type="Gene3D" id="3.30.70.270">
    <property type="match status" value="1"/>
</dbReference>
<feature type="domain" description="GGDEF" evidence="4">
    <location>
        <begin position="250"/>
        <end position="387"/>
    </location>
</feature>
<gene>
    <name evidence="5" type="ORF">ABIV_1887</name>
    <name evidence="6" type="ORF">CRV05_12030</name>
</gene>
<dbReference type="Proteomes" id="UP000289193">
    <property type="component" value="Unassembled WGS sequence"/>
</dbReference>
<dbReference type="SMART" id="SM00267">
    <property type="entry name" value="GGDEF"/>
    <property type="match status" value="1"/>
</dbReference>
<dbReference type="EMBL" id="CP031217">
    <property type="protein sequence ID" value="AXH12875.1"/>
    <property type="molecule type" value="Genomic_DNA"/>
</dbReference>
<reference evidence="6 8" key="1">
    <citation type="submission" date="2017-10" db="EMBL/GenBank/DDBJ databases">
        <title>Genomics of the genus Arcobacter.</title>
        <authorList>
            <person name="Perez-Cataluna A."/>
            <person name="Figueras M.J."/>
        </authorList>
    </citation>
    <scope>NUCLEOTIDE SEQUENCE [LARGE SCALE GENOMIC DNA]</scope>
    <source>
        <strain evidence="6 8">CECT 7835</strain>
    </source>
</reference>
<dbReference type="EC" id="2.7.7.65" evidence="1"/>
<reference evidence="5 7" key="2">
    <citation type="submission" date="2018-07" db="EMBL/GenBank/DDBJ databases">
        <title>Complete genome of the Arcobacter bivalviorum type strain LMG 26154.</title>
        <authorList>
            <person name="Miller W.G."/>
            <person name="Yee E."/>
            <person name="Bono J.L."/>
        </authorList>
    </citation>
    <scope>NUCLEOTIDE SEQUENCE [LARGE SCALE GENOMIC DNA]</scope>
    <source>
        <strain evidence="5 7">LMG 26154</strain>
    </source>
</reference>